<protein>
    <submittedName>
        <fullName evidence="4">Phage tail sheath family protein</fullName>
    </submittedName>
</protein>
<accession>A0A7V4GAF7</accession>
<dbReference type="EMBL" id="DSXI01000684">
    <property type="protein sequence ID" value="HGS06323.1"/>
    <property type="molecule type" value="Genomic_DNA"/>
</dbReference>
<sequence length="489" mass="51091">MALTGPGAEEHLLVLAGVAGADVTFTAAGVDTTAADLGLLGAPARPAFVSANLAAVPAISAGDAVDVSIGGGDRRTATFAAGANTLPAIAAGLQNAIRAADPGAAFAGTEVVPYAAPGVNRLVVIPGIVTDQVVFSAASLDPTTVAALRLTQAQGARENVQLYSLGAGGAVPGSAQGPGVPGDDGDLPGSGNLIGDSNAKTGIHALDDVDLFNLLCIPRCAAADLSEAERAAVMTAAVTYCEAKRAFFLMDTPAGLDTVDEIRTWLNANATLRHKNAALYFPRVQIPDPLNAFRLRSVGASGTIAGLCARTDSARGVWKAPAGTEATLRNVQKLDYTLTDAQNGALNPLGINCLRTFPVYGNVCWGARTLEGSDQQASEWKYVPVRRLALFLEESLYRGTKWVVFEPNDEPLWSQIRLNIGAFLHNLFKQGAFQGTTPREAYFVKCDKETTTQNDRNLGIVNILVGFAPLKPAEFVIIKIQQIAGQIQT</sequence>
<name>A0A7V4GAF7_9BACT</name>
<feature type="domain" description="Tail sheath protein subtilisin-like" evidence="2">
    <location>
        <begin position="212"/>
        <end position="369"/>
    </location>
</feature>
<dbReference type="InterPro" id="IPR052042">
    <property type="entry name" value="Tail_sheath_structural"/>
</dbReference>
<evidence type="ECO:0000256" key="1">
    <source>
        <dbReference type="ARBA" id="ARBA00008005"/>
    </source>
</evidence>
<organism evidence="4">
    <name type="scientific">Desulfobacca acetoxidans</name>
    <dbReference type="NCBI Taxonomy" id="60893"/>
    <lineage>
        <taxon>Bacteria</taxon>
        <taxon>Pseudomonadati</taxon>
        <taxon>Thermodesulfobacteriota</taxon>
        <taxon>Desulfobaccia</taxon>
        <taxon>Desulfobaccales</taxon>
        <taxon>Desulfobaccaceae</taxon>
        <taxon>Desulfobacca</taxon>
    </lineage>
</organism>
<dbReference type="InterPro" id="IPR020287">
    <property type="entry name" value="Tail_sheath_C"/>
</dbReference>
<proteinExistence type="inferred from homology"/>
<evidence type="ECO:0000259" key="2">
    <source>
        <dbReference type="Pfam" id="PF04984"/>
    </source>
</evidence>
<evidence type="ECO:0000259" key="3">
    <source>
        <dbReference type="Pfam" id="PF17482"/>
    </source>
</evidence>
<gene>
    <name evidence="4" type="ORF">ENT08_11425</name>
</gene>
<evidence type="ECO:0000313" key="4">
    <source>
        <dbReference type="EMBL" id="HGS06323.1"/>
    </source>
</evidence>
<feature type="domain" description="Tail sheath protein C-terminal" evidence="3">
    <location>
        <begin position="376"/>
        <end position="482"/>
    </location>
</feature>
<comment type="similarity">
    <text evidence="1">Belongs to the myoviridae tail sheath protein family.</text>
</comment>
<comment type="caution">
    <text evidence="4">The sequence shown here is derived from an EMBL/GenBank/DDBJ whole genome shotgun (WGS) entry which is preliminary data.</text>
</comment>
<dbReference type="AlphaFoldDB" id="A0A7V4GAF7"/>
<dbReference type="PANTHER" id="PTHR35861:SF1">
    <property type="entry name" value="PHAGE TAIL SHEATH PROTEIN"/>
    <property type="match status" value="1"/>
</dbReference>
<reference evidence="4" key="1">
    <citation type="journal article" date="2020" name="mSystems">
        <title>Genome- and Community-Level Interaction Insights into Carbon Utilization and Element Cycling Functions of Hydrothermarchaeota in Hydrothermal Sediment.</title>
        <authorList>
            <person name="Zhou Z."/>
            <person name="Liu Y."/>
            <person name="Xu W."/>
            <person name="Pan J."/>
            <person name="Luo Z.H."/>
            <person name="Li M."/>
        </authorList>
    </citation>
    <scope>NUCLEOTIDE SEQUENCE [LARGE SCALE GENOMIC DNA]</scope>
    <source>
        <strain evidence="4">SpSt-548</strain>
    </source>
</reference>
<dbReference type="PANTHER" id="PTHR35861">
    <property type="match status" value="1"/>
</dbReference>
<dbReference type="Pfam" id="PF17482">
    <property type="entry name" value="Phage_sheath_1C"/>
    <property type="match status" value="1"/>
</dbReference>
<dbReference type="Pfam" id="PF04984">
    <property type="entry name" value="Phage_sheath_1"/>
    <property type="match status" value="1"/>
</dbReference>
<dbReference type="InterPro" id="IPR035089">
    <property type="entry name" value="Phage_sheath_subtilisin"/>
</dbReference>
<dbReference type="Gene3D" id="3.40.50.11780">
    <property type="match status" value="1"/>
</dbReference>